<dbReference type="Gene3D" id="2.40.400.10">
    <property type="entry name" value="Acetoacetate decarboxylase-like"/>
    <property type="match status" value="1"/>
</dbReference>
<reference evidence="1 2" key="1">
    <citation type="submission" date="2016-10" db="EMBL/GenBank/DDBJ databases">
        <authorList>
            <person name="de Groot N.N."/>
        </authorList>
    </citation>
    <scope>NUCLEOTIDE SEQUENCE [LARGE SCALE GENOMIC DNA]</scope>
    <source>
        <strain evidence="1 2">MON 2.2</strain>
    </source>
</reference>
<keyword evidence="2" id="KW-1185">Reference proteome</keyword>
<dbReference type="STRING" id="675864.SAMN04489747_2261"/>
<dbReference type="Proteomes" id="UP000198546">
    <property type="component" value="Chromosome i"/>
</dbReference>
<sequence length="256" mass="28119">MPPSPLHPISAQAPPLAGRALLAQRWEHLFFVHWRVDPDLVAPLLPPGTRPDVVDGASWVGLIPFRLTRARVGPSPALPWVGSFAETNVRLYAVDDSGRRGVVFASLEAERLAFVLGARLVLGLPYTWARMTIRTDGDRWEFESRRRWPGPGHPRTRLVLRTTPEPVVDDPTTTFLTARWGLHTSHLGRTLWLPNEHEPWALRRAELLELDDELVAAAGLPGLTERAPDSVLYSPGVSTRFGLAGPGTSGPPASTA</sequence>
<accession>A0A1G6ZDS0</accession>
<protein>
    <recommendedName>
        <fullName evidence="3">DUF2071 domain-containing protein</fullName>
    </recommendedName>
</protein>
<dbReference type="SUPFAM" id="SSF160104">
    <property type="entry name" value="Acetoacetate decarboxylase-like"/>
    <property type="match status" value="1"/>
</dbReference>
<proteinExistence type="predicted"/>
<dbReference type="EMBL" id="LT629688">
    <property type="protein sequence ID" value="SDE00701.1"/>
    <property type="molecule type" value="Genomic_DNA"/>
</dbReference>
<dbReference type="PANTHER" id="PTHR39186:SF1">
    <property type="entry name" value="DUF2071 DOMAIN-CONTAINING PROTEIN"/>
    <property type="match status" value="1"/>
</dbReference>
<dbReference type="Pfam" id="PF09844">
    <property type="entry name" value="DUF2071"/>
    <property type="match status" value="1"/>
</dbReference>
<dbReference type="AlphaFoldDB" id="A0A1G6ZDS0"/>
<evidence type="ECO:0000313" key="1">
    <source>
        <dbReference type="EMBL" id="SDE00701.1"/>
    </source>
</evidence>
<dbReference type="PANTHER" id="PTHR39186">
    <property type="entry name" value="DUF2071 FAMILY PROTEIN"/>
    <property type="match status" value="1"/>
</dbReference>
<dbReference type="InterPro" id="IPR023375">
    <property type="entry name" value="ADC_dom_sf"/>
</dbReference>
<organism evidence="1 2">
    <name type="scientific">Auraticoccus monumenti</name>
    <dbReference type="NCBI Taxonomy" id="675864"/>
    <lineage>
        <taxon>Bacteria</taxon>
        <taxon>Bacillati</taxon>
        <taxon>Actinomycetota</taxon>
        <taxon>Actinomycetes</taxon>
        <taxon>Propionibacteriales</taxon>
        <taxon>Propionibacteriaceae</taxon>
        <taxon>Auraticoccus</taxon>
    </lineage>
</organism>
<evidence type="ECO:0000313" key="2">
    <source>
        <dbReference type="Proteomes" id="UP000198546"/>
    </source>
</evidence>
<name>A0A1G6ZDS0_9ACTN</name>
<evidence type="ECO:0008006" key="3">
    <source>
        <dbReference type="Google" id="ProtNLM"/>
    </source>
</evidence>
<gene>
    <name evidence="1" type="ORF">SAMN04489747_2261</name>
</gene>
<dbReference type="RefSeq" id="WP_197679007.1">
    <property type="nucleotide sequence ID" value="NZ_LT629688.1"/>
</dbReference>
<dbReference type="InterPro" id="IPR018644">
    <property type="entry name" value="DUF2071"/>
</dbReference>